<feature type="transmembrane region" description="Helical" evidence="6">
    <location>
        <begin position="122"/>
        <end position="139"/>
    </location>
</feature>
<dbReference type="STRING" id="71784.A0A1Y2B030"/>
<accession>A0A1Y2B030</accession>
<dbReference type="Proteomes" id="UP000193986">
    <property type="component" value="Unassembled WGS sequence"/>
</dbReference>
<dbReference type="InParanoid" id="A0A1Y2B030"/>
<evidence type="ECO:0000256" key="2">
    <source>
        <dbReference type="ARBA" id="ARBA00005587"/>
    </source>
</evidence>
<dbReference type="EMBL" id="MCFC01000033">
    <property type="protein sequence ID" value="ORY28181.1"/>
    <property type="molecule type" value="Genomic_DNA"/>
</dbReference>
<name>A0A1Y2B030_9TREE</name>
<keyword evidence="8" id="KW-1185">Reference proteome</keyword>
<evidence type="ECO:0000256" key="1">
    <source>
        <dbReference type="ARBA" id="ARBA00004141"/>
    </source>
</evidence>
<dbReference type="InterPro" id="IPR047622">
    <property type="entry name" value="GPR1_FUN34_YAAH"/>
</dbReference>
<dbReference type="PANTHER" id="PTHR31123">
    <property type="entry name" value="ACCUMULATION OF DYADS PROTEIN 2-RELATED"/>
    <property type="match status" value="1"/>
</dbReference>
<proteinExistence type="inferred from homology"/>
<dbReference type="PANTHER" id="PTHR31123:SF1">
    <property type="entry name" value="ACCUMULATION OF DYADS PROTEIN 2-RELATED"/>
    <property type="match status" value="1"/>
</dbReference>
<comment type="subcellular location">
    <subcellularLocation>
        <location evidence="1">Membrane</location>
        <topology evidence="1">Multi-pass membrane protein</topology>
    </subcellularLocation>
</comment>
<evidence type="ECO:0000256" key="3">
    <source>
        <dbReference type="ARBA" id="ARBA00022692"/>
    </source>
</evidence>
<gene>
    <name evidence="7" type="ORF">BCR39DRAFT_496587</name>
</gene>
<sequence length="217" mass="24027">MSDHNTEYLDANNAEKGQNRHLERVITPGGHPADFSQPAIPPQHRKYGNPVPLGLTSFGCGFFLASAYTLYARGVHTPNVMVPYTLWVVGNVPRKYIFVTFGVITAYTETDGTLSPQFNQAIGLYLMAWMMVTILFILGSLRSSGAVLATLSFTALAFLTLGIYQFNGSNSARIAGGRFLLLKMQTAWWGAMSGFWTRDTTFTWIKIDPIDMSPKNN</sequence>
<comment type="similarity">
    <text evidence="2">Belongs to the acetate uptake transporter (AceTr) (TC 2.A.96) family.</text>
</comment>
<dbReference type="AlphaFoldDB" id="A0A1Y2B030"/>
<dbReference type="InterPro" id="IPR051633">
    <property type="entry name" value="AceTr"/>
</dbReference>
<feature type="transmembrane region" description="Helical" evidence="6">
    <location>
        <begin position="145"/>
        <end position="164"/>
    </location>
</feature>
<dbReference type="GO" id="GO:0005886">
    <property type="term" value="C:plasma membrane"/>
    <property type="evidence" value="ECO:0007669"/>
    <property type="project" value="TreeGrafter"/>
</dbReference>
<evidence type="ECO:0000256" key="4">
    <source>
        <dbReference type="ARBA" id="ARBA00022989"/>
    </source>
</evidence>
<organism evidence="7 8">
    <name type="scientific">Naematelia encephala</name>
    <dbReference type="NCBI Taxonomy" id="71784"/>
    <lineage>
        <taxon>Eukaryota</taxon>
        <taxon>Fungi</taxon>
        <taxon>Dikarya</taxon>
        <taxon>Basidiomycota</taxon>
        <taxon>Agaricomycotina</taxon>
        <taxon>Tremellomycetes</taxon>
        <taxon>Tremellales</taxon>
        <taxon>Naemateliaceae</taxon>
        <taxon>Naematelia</taxon>
    </lineage>
</organism>
<dbReference type="InterPro" id="IPR000791">
    <property type="entry name" value="Gpr1/Fun34/SatP-like"/>
</dbReference>
<evidence type="ECO:0000313" key="8">
    <source>
        <dbReference type="Proteomes" id="UP000193986"/>
    </source>
</evidence>
<reference evidence="7 8" key="1">
    <citation type="submission" date="2016-07" db="EMBL/GenBank/DDBJ databases">
        <title>Pervasive Adenine N6-methylation of Active Genes in Fungi.</title>
        <authorList>
            <consortium name="DOE Joint Genome Institute"/>
            <person name="Mondo S.J."/>
            <person name="Dannebaum R.O."/>
            <person name="Kuo R.C."/>
            <person name="Labutti K."/>
            <person name="Haridas S."/>
            <person name="Kuo A."/>
            <person name="Salamov A."/>
            <person name="Ahrendt S.R."/>
            <person name="Lipzen A."/>
            <person name="Sullivan W."/>
            <person name="Andreopoulos W.B."/>
            <person name="Clum A."/>
            <person name="Lindquist E."/>
            <person name="Daum C."/>
            <person name="Ramamoorthy G.K."/>
            <person name="Gryganskyi A."/>
            <person name="Culley D."/>
            <person name="Magnuson J.K."/>
            <person name="James T.Y."/>
            <person name="O'Malley M.A."/>
            <person name="Stajich J.E."/>
            <person name="Spatafora J.W."/>
            <person name="Visel A."/>
            <person name="Grigoriev I.V."/>
        </authorList>
    </citation>
    <scope>NUCLEOTIDE SEQUENCE [LARGE SCALE GENOMIC DNA]</scope>
    <source>
        <strain evidence="7 8">68-887.2</strain>
    </source>
</reference>
<dbReference type="GO" id="GO:0015123">
    <property type="term" value="F:acetate transmembrane transporter activity"/>
    <property type="evidence" value="ECO:0007669"/>
    <property type="project" value="TreeGrafter"/>
</dbReference>
<keyword evidence="3 6" id="KW-0812">Transmembrane</keyword>
<evidence type="ECO:0000313" key="7">
    <source>
        <dbReference type="EMBL" id="ORY28181.1"/>
    </source>
</evidence>
<evidence type="ECO:0000256" key="6">
    <source>
        <dbReference type="SAM" id="Phobius"/>
    </source>
</evidence>
<protein>
    <submittedName>
        <fullName evidence="7">GPR1/FUN34/yaaH family-domain-containing protein</fullName>
    </submittedName>
</protein>
<feature type="transmembrane region" description="Helical" evidence="6">
    <location>
        <begin position="51"/>
        <end position="71"/>
    </location>
</feature>
<evidence type="ECO:0000256" key="5">
    <source>
        <dbReference type="ARBA" id="ARBA00023136"/>
    </source>
</evidence>
<comment type="caution">
    <text evidence="7">The sequence shown here is derived from an EMBL/GenBank/DDBJ whole genome shotgun (WGS) entry which is preliminary data.</text>
</comment>
<dbReference type="OrthoDB" id="3648309at2759"/>
<keyword evidence="5 6" id="KW-0472">Membrane</keyword>
<dbReference type="PROSITE" id="PS01114">
    <property type="entry name" value="GPR1_FUN34_YAAH"/>
    <property type="match status" value="1"/>
</dbReference>
<dbReference type="Pfam" id="PF01184">
    <property type="entry name" value="Gpr1_Fun34_YaaH"/>
    <property type="match status" value="2"/>
</dbReference>
<keyword evidence="4 6" id="KW-1133">Transmembrane helix</keyword>